<feature type="region of interest" description="Disordered" evidence="1">
    <location>
        <begin position="1"/>
        <end position="37"/>
    </location>
</feature>
<dbReference type="Proteomes" id="UP000469194">
    <property type="component" value="Unassembled WGS sequence"/>
</dbReference>
<protein>
    <recommendedName>
        <fullName evidence="5">ABC transporter permease</fullName>
    </recommendedName>
</protein>
<accession>A0A6N9Z4G3</accession>
<keyword evidence="2" id="KW-0812">Transmembrane</keyword>
<evidence type="ECO:0008006" key="5">
    <source>
        <dbReference type="Google" id="ProtNLM"/>
    </source>
</evidence>
<dbReference type="InterPro" id="IPR010540">
    <property type="entry name" value="CmpB_TMEM229"/>
</dbReference>
<feature type="transmembrane region" description="Helical" evidence="2">
    <location>
        <begin position="62"/>
        <end position="83"/>
    </location>
</feature>
<proteinExistence type="predicted"/>
<sequence>MGERAEQASDIAPIIGIPGEVKPEPDTSADAAAETDKPIPGDVNGDGVVDIDDRRLPLVARVYGVLLIIQGLSTIPSIAFAVIDVVRDLISGTVIIGQPGLTAILSWLSAGVNSLTTVILMVFGVLLILNRRRHAARWTEALIPLTIAEGLFVVMLDGLASPLLQPIVQLIILVTLSITVDPALREERRLKTALWQMDQRDAYEEGLAKGMPGRDLSGKGYISLDFFNLFWLFVVGCVFGLTVETLYHLAMYGGEWQDRAGLLWGPFSPIYGCGAVILTVLLNRLWRQNWLLIFCASAVIGGTFEYLTSWFMEVAFGITAWDYTGQWLSIDGRTSGKFMFFWGVLGLAWIKLILPHLLAMIQRIPWRWRYMLTLVFFVFMVVDATMTLMALDAWYSRLAGISADSPVSRFFATHFDNEFMANRFQTMHLDPSKAGRA</sequence>
<keyword evidence="2" id="KW-0472">Membrane</keyword>
<comment type="caution">
    <text evidence="3">The sequence shown here is derived from an EMBL/GenBank/DDBJ whole genome shotgun (WGS) entry which is preliminary data.</text>
</comment>
<feature type="transmembrane region" description="Helical" evidence="2">
    <location>
        <begin position="103"/>
        <end position="129"/>
    </location>
</feature>
<dbReference type="AlphaFoldDB" id="A0A6N9Z4G3"/>
<organism evidence="3 4">
    <name type="scientific">Bifidobacterium aerophilum</name>
    <dbReference type="NCBI Taxonomy" id="1798155"/>
    <lineage>
        <taxon>Bacteria</taxon>
        <taxon>Bacillati</taxon>
        <taxon>Actinomycetota</taxon>
        <taxon>Actinomycetes</taxon>
        <taxon>Bifidobacteriales</taxon>
        <taxon>Bifidobacteriaceae</taxon>
        <taxon>Bifidobacterium</taxon>
    </lineage>
</organism>
<feature type="transmembrane region" description="Helical" evidence="2">
    <location>
        <begin position="290"/>
        <end position="318"/>
    </location>
</feature>
<feature type="transmembrane region" description="Helical" evidence="2">
    <location>
        <begin position="262"/>
        <end position="283"/>
    </location>
</feature>
<evidence type="ECO:0000313" key="4">
    <source>
        <dbReference type="Proteomes" id="UP000469194"/>
    </source>
</evidence>
<feature type="transmembrane region" description="Helical" evidence="2">
    <location>
        <begin position="370"/>
        <end position="391"/>
    </location>
</feature>
<reference evidence="3 4" key="1">
    <citation type="submission" date="2019-10" db="EMBL/GenBank/DDBJ databases">
        <title>Bifidobacterium from non-human primates.</title>
        <authorList>
            <person name="Modesto M."/>
        </authorList>
    </citation>
    <scope>NUCLEOTIDE SEQUENCE [LARGE SCALE GENOMIC DNA]</scope>
    <source>
        <strain evidence="3 4">TRE17</strain>
    </source>
</reference>
<feature type="transmembrane region" description="Helical" evidence="2">
    <location>
        <begin position="229"/>
        <end position="250"/>
    </location>
</feature>
<dbReference type="EMBL" id="WHZW01000006">
    <property type="protein sequence ID" value="NEG89063.1"/>
    <property type="molecule type" value="Genomic_DNA"/>
</dbReference>
<dbReference type="RefSeq" id="WP_163230136.1">
    <property type="nucleotide sequence ID" value="NZ_WHZW01000006.1"/>
</dbReference>
<evidence type="ECO:0000256" key="1">
    <source>
        <dbReference type="SAM" id="MobiDB-lite"/>
    </source>
</evidence>
<feature type="transmembrane region" description="Helical" evidence="2">
    <location>
        <begin position="338"/>
        <end position="358"/>
    </location>
</feature>
<evidence type="ECO:0000313" key="3">
    <source>
        <dbReference type="EMBL" id="NEG89063.1"/>
    </source>
</evidence>
<name>A0A6N9Z4G3_9BIFI</name>
<keyword evidence="2" id="KW-1133">Transmembrane helix</keyword>
<gene>
    <name evidence="3" type="ORF">GFD25_03365</name>
</gene>
<dbReference type="Pfam" id="PF06541">
    <property type="entry name" value="ABC_trans_CmpB"/>
    <property type="match status" value="1"/>
</dbReference>
<keyword evidence="4" id="KW-1185">Reference proteome</keyword>
<evidence type="ECO:0000256" key="2">
    <source>
        <dbReference type="SAM" id="Phobius"/>
    </source>
</evidence>